<protein>
    <submittedName>
        <fullName evidence="2">Uncharacterized protein</fullName>
    </submittedName>
</protein>
<name>A0A5C2SMU2_9APHY</name>
<feature type="region of interest" description="Disordered" evidence="1">
    <location>
        <begin position="198"/>
        <end position="247"/>
    </location>
</feature>
<feature type="compositionally biased region" description="Basic and acidic residues" evidence="1">
    <location>
        <begin position="238"/>
        <end position="247"/>
    </location>
</feature>
<sequence>MWTVDDLHCLFSFSFCRTGFRVLGLGITRAWSVVRHHIAKYPLTADDTIEKKNLKMDGWVDGWKGRDGIQTTTTTPATRSLVTRRTTPPNGKLKVTLTLSQTSKGSGTEYGGAEVRRYGTRSRNARQRAHIPLLCVLTLTSLPAQFVASFRDATITINQCSSSRNLGVPTATITSYDASLPRSLTCSLSHTLRQVHSRQQTADSQHRDALPNSRTPGQPDSRALWPVDPVRPVSSAASEEHALRRLR</sequence>
<dbReference type="Proteomes" id="UP000313359">
    <property type="component" value="Unassembled WGS sequence"/>
</dbReference>
<accession>A0A5C2SMU2</accession>
<gene>
    <name evidence="2" type="ORF">L227DRAFT_262764</name>
</gene>
<dbReference type="AlphaFoldDB" id="A0A5C2SMU2"/>
<keyword evidence="3" id="KW-1185">Reference proteome</keyword>
<dbReference type="EMBL" id="ML122253">
    <property type="protein sequence ID" value="RPD64618.1"/>
    <property type="molecule type" value="Genomic_DNA"/>
</dbReference>
<evidence type="ECO:0000313" key="2">
    <source>
        <dbReference type="EMBL" id="RPD64618.1"/>
    </source>
</evidence>
<proteinExistence type="predicted"/>
<organism evidence="2 3">
    <name type="scientific">Lentinus tigrinus ALCF2SS1-6</name>
    <dbReference type="NCBI Taxonomy" id="1328759"/>
    <lineage>
        <taxon>Eukaryota</taxon>
        <taxon>Fungi</taxon>
        <taxon>Dikarya</taxon>
        <taxon>Basidiomycota</taxon>
        <taxon>Agaricomycotina</taxon>
        <taxon>Agaricomycetes</taxon>
        <taxon>Polyporales</taxon>
        <taxon>Polyporaceae</taxon>
        <taxon>Lentinus</taxon>
    </lineage>
</organism>
<evidence type="ECO:0000256" key="1">
    <source>
        <dbReference type="SAM" id="MobiDB-lite"/>
    </source>
</evidence>
<reference evidence="2" key="1">
    <citation type="journal article" date="2018" name="Genome Biol. Evol.">
        <title>Genomics and development of Lentinus tigrinus, a white-rot wood-decaying mushroom with dimorphic fruiting bodies.</title>
        <authorList>
            <person name="Wu B."/>
            <person name="Xu Z."/>
            <person name="Knudson A."/>
            <person name="Carlson A."/>
            <person name="Chen N."/>
            <person name="Kovaka S."/>
            <person name="LaButti K."/>
            <person name="Lipzen A."/>
            <person name="Pennachio C."/>
            <person name="Riley R."/>
            <person name="Schakwitz W."/>
            <person name="Umezawa K."/>
            <person name="Ohm R.A."/>
            <person name="Grigoriev I.V."/>
            <person name="Nagy L.G."/>
            <person name="Gibbons J."/>
            <person name="Hibbett D."/>
        </authorList>
    </citation>
    <scope>NUCLEOTIDE SEQUENCE [LARGE SCALE GENOMIC DNA]</scope>
    <source>
        <strain evidence="2">ALCF2SS1-6</strain>
    </source>
</reference>
<evidence type="ECO:0000313" key="3">
    <source>
        <dbReference type="Proteomes" id="UP000313359"/>
    </source>
</evidence>